<protein>
    <submittedName>
        <fullName evidence="1">Uncharacterized protein</fullName>
    </submittedName>
</protein>
<reference evidence="1 2" key="1">
    <citation type="submission" date="2019-03" db="EMBL/GenBank/DDBJ databases">
        <title>The genome sequence of Candidatus Serratia symbiotica strain IS.</title>
        <authorList>
            <person name="Nikoh N."/>
            <person name="Koga R."/>
            <person name="Oshima K."/>
            <person name="Hattori M."/>
            <person name="Fukatsu T."/>
        </authorList>
    </citation>
    <scope>NUCLEOTIDE SEQUENCE [LARGE SCALE GENOMIC DNA]</scope>
    <source>
        <strain evidence="1 2">IS</strain>
    </source>
</reference>
<proteinExistence type="predicted"/>
<gene>
    <name evidence="1" type="ORF">SSYIS1_03960</name>
</gene>
<dbReference type="AlphaFoldDB" id="A0A455VI53"/>
<name>A0A455VI53_9GAMM</name>
<sequence length="38" mass="4584">MVIIHSITPWLSLKAKRREWCNNLYPQPFLSHKTKIAY</sequence>
<evidence type="ECO:0000313" key="1">
    <source>
        <dbReference type="EMBL" id="BBI91280.1"/>
    </source>
</evidence>
<dbReference type="EMBL" id="AP019531">
    <property type="protein sequence ID" value="BBI91280.1"/>
    <property type="molecule type" value="Genomic_DNA"/>
</dbReference>
<organism evidence="1 2">
    <name type="scientific">Serratia symbiotica</name>
    <dbReference type="NCBI Taxonomy" id="138074"/>
    <lineage>
        <taxon>Bacteria</taxon>
        <taxon>Pseudomonadati</taxon>
        <taxon>Pseudomonadota</taxon>
        <taxon>Gammaproteobacteria</taxon>
        <taxon>Enterobacterales</taxon>
        <taxon>Yersiniaceae</taxon>
        <taxon>Serratia</taxon>
    </lineage>
</organism>
<accession>A0A455VI53</accession>
<dbReference type="Proteomes" id="UP000324392">
    <property type="component" value="Chromosome"/>
</dbReference>
<evidence type="ECO:0000313" key="2">
    <source>
        <dbReference type="Proteomes" id="UP000324392"/>
    </source>
</evidence>